<dbReference type="SUPFAM" id="SSF143422">
    <property type="entry name" value="Transposase IS200-like"/>
    <property type="match status" value="1"/>
</dbReference>
<evidence type="ECO:0000259" key="1">
    <source>
        <dbReference type="SMART" id="SM01321"/>
    </source>
</evidence>
<dbReference type="SMART" id="SM01321">
    <property type="entry name" value="Y1_Tnp"/>
    <property type="match status" value="1"/>
</dbReference>
<dbReference type="NCBIfam" id="NF033573">
    <property type="entry name" value="transpos_IS200"/>
    <property type="match status" value="1"/>
</dbReference>
<reference evidence="3" key="1">
    <citation type="submission" date="2016-10" db="EMBL/GenBank/DDBJ databases">
        <authorList>
            <person name="Varghese N."/>
            <person name="Submissions S."/>
        </authorList>
    </citation>
    <scope>NUCLEOTIDE SEQUENCE [LARGE SCALE GENOMIC DNA]</scope>
    <source>
        <strain evidence="3">DC30,IBRC 10041,KCTC 4046</strain>
    </source>
</reference>
<evidence type="ECO:0000313" key="2">
    <source>
        <dbReference type="EMBL" id="SDY96809.1"/>
    </source>
</evidence>
<keyword evidence="3" id="KW-1185">Reference proteome</keyword>
<dbReference type="PANTHER" id="PTHR33360:SF4">
    <property type="entry name" value="TRANSPOSASE IS200-LIKE PROTEIN"/>
    <property type="match status" value="1"/>
</dbReference>
<dbReference type="PANTHER" id="PTHR33360">
    <property type="entry name" value="TRANSPOSASE FOR INSERTION SEQUENCE ELEMENT IS200"/>
    <property type="match status" value="1"/>
</dbReference>
<name>A0A1H3P8U4_9EURY</name>
<dbReference type="EMBL" id="FNPC01000020">
    <property type="protein sequence ID" value="SDY96809.1"/>
    <property type="molecule type" value="Genomic_DNA"/>
</dbReference>
<dbReference type="InterPro" id="IPR002686">
    <property type="entry name" value="Transposase_17"/>
</dbReference>
<dbReference type="GO" id="GO:0006313">
    <property type="term" value="P:DNA transposition"/>
    <property type="evidence" value="ECO:0007669"/>
    <property type="project" value="InterPro"/>
</dbReference>
<sequence length="142" mass="16305">MNPMEYDLDTGAHSVYSLHYHLVLVVKYRRNVFTAERAEFLHEVANGFADNYGVEIKNLEADEDHVHIVFKAEPTTDLAKFVNVLKGASARRIRNEYEDELDDKLWGDQFWSDSYCLISTGQVSLDVLKEYVENQRSAGDGE</sequence>
<feature type="domain" description="Transposase IS200-like" evidence="1">
    <location>
        <begin position="15"/>
        <end position="135"/>
    </location>
</feature>
<dbReference type="Gene3D" id="3.30.70.1290">
    <property type="entry name" value="Transposase IS200-like"/>
    <property type="match status" value="1"/>
</dbReference>
<dbReference type="GO" id="GO:0003677">
    <property type="term" value="F:DNA binding"/>
    <property type="evidence" value="ECO:0007669"/>
    <property type="project" value="InterPro"/>
</dbReference>
<dbReference type="AlphaFoldDB" id="A0A1H3P8U4"/>
<dbReference type="InterPro" id="IPR036515">
    <property type="entry name" value="Transposase_17_sf"/>
</dbReference>
<evidence type="ECO:0000313" key="3">
    <source>
        <dbReference type="Proteomes" id="UP000199079"/>
    </source>
</evidence>
<dbReference type="GO" id="GO:0004803">
    <property type="term" value="F:transposase activity"/>
    <property type="evidence" value="ECO:0007669"/>
    <property type="project" value="InterPro"/>
</dbReference>
<gene>
    <name evidence="2" type="ORF">SAMN05216564_12016</name>
</gene>
<dbReference type="Pfam" id="PF01797">
    <property type="entry name" value="Y1_Tnp"/>
    <property type="match status" value="1"/>
</dbReference>
<accession>A0A1H3P8U4</accession>
<proteinExistence type="predicted"/>
<protein>
    <submittedName>
        <fullName evidence="2">Putative transposase</fullName>
    </submittedName>
</protein>
<organism evidence="2 3">
    <name type="scientific">Halopenitus persicus</name>
    <dbReference type="NCBI Taxonomy" id="1048396"/>
    <lineage>
        <taxon>Archaea</taxon>
        <taxon>Methanobacteriati</taxon>
        <taxon>Methanobacteriota</taxon>
        <taxon>Stenosarchaea group</taxon>
        <taxon>Halobacteria</taxon>
        <taxon>Halobacteriales</taxon>
        <taxon>Haloferacaceae</taxon>
        <taxon>Halopenitus</taxon>
    </lineage>
</organism>
<dbReference type="Proteomes" id="UP000199079">
    <property type="component" value="Unassembled WGS sequence"/>
</dbReference>